<dbReference type="GO" id="GO:0000160">
    <property type="term" value="P:phosphorelay signal transduction system"/>
    <property type="evidence" value="ECO:0007669"/>
    <property type="project" value="InterPro"/>
</dbReference>
<keyword evidence="9" id="KW-0812">Transmembrane</keyword>
<evidence type="ECO:0000259" key="10">
    <source>
        <dbReference type="PROSITE" id="PS50110"/>
    </source>
</evidence>
<evidence type="ECO:0000256" key="4">
    <source>
        <dbReference type="ARBA" id="ARBA00022525"/>
    </source>
</evidence>
<dbReference type="Gene3D" id="2.160.20.10">
    <property type="entry name" value="Single-stranded right-handed beta-helix, Pectin lyase-like"/>
    <property type="match status" value="1"/>
</dbReference>
<evidence type="ECO:0000313" key="11">
    <source>
        <dbReference type="EMBL" id="KAK3251654.1"/>
    </source>
</evidence>
<keyword evidence="12" id="KW-1185">Reference proteome</keyword>
<dbReference type="Gene3D" id="3.40.50.2300">
    <property type="match status" value="1"/>
</dbReference>
<dbReference type="InterPro" id="IPR012334">
    <property type="entry name" value="Pectin_lyas_fold"/>
</dbReference>
<comment type="subcellular location">
    <subcellularLocation>
        <location evidence="1">Cell envelope</location>
    </subcellularLocation>
    <subcellularLocation>
        <location evidence="2">Cell outer membrane</location>
    </subcellularLocation>
    <subcellularLocation>
        <location evidence="3">Secreted</location>
    </subcellularLocation>
</comment>
<evidence type="ECO:0000256" key="9">
    <source>
        <dbReference type="SAM" id="Phobius"/>
    </source>
</evidence>
<dbReference type="PANTHER" id="PTHR11319:SF35">
    <property type="entry name" value="OUTER MEMBRANE PROTEIN PMPC-RELATED"/>
    <property type="match status" value="1"/>
</dbReference>
<protein>
    <recommendedName>
        <fullName evidence="10">Response regulatory domain-containing protein</fullName>
    </recommendedName>
</protein>
<keyword evidence="6 9" id="KW-0472">Membrane</keyword>
<dbReference type="Proteomes" id="UP001190700">
    <property type="component" value="Unassembled WGS sequence"/>
</dbReference>
<evidence type="ECO:0000256" key="8">
    <source>
        <dbReference type="PROSITE-ProRule" id="PRU00169"/>
    </source>
</evidence>
<dbReference type="PANTHER" id="PTHR11319">
    <property type="entry name" value="G PROTEIN-COUPLED RECEPTOR-RELATED"/>
    <property type="match status" value="1"/>
</dbReference>
<evidence type="ECO:0000256" key="1">
    <source>
        <dbReference type="ARBA" id="ARBA00004196"/>
    </source>
</evidence>
<feature type="domain" description="Response regulatory" evidence="10">
    <location>
        <begin position="1458"/>
        <end position="1590"/>
    </location>
</feature>
<evidence type="ECO:0000256" key="7">
    <source>
        <dbReference type="ARBA" id="ARBA00023237"/>
    </source>
</evidence>
<keyword evidence="4" id="KW-0964">Secreted</keyword>
<feature type="modified residue" description="4-aspartylphosphate" evidence="8">
    <location>
        <position position="1516"/>
    </location>
</feature>
<name>A0AAE0CCE5_9CHLO</name>
<keyword evidence="7" id="KW-0998">Cell outer membrane</keyword>
<keyword evidence="5" id="KW-0732">Signal</keyword>
<evidence type="ECO:0000256" key="6">
    <source>
        <dbReference type="ARBA" id="ARBA00023136"/>
    </source>
</evidence>
<dbReference type="GO" id="GO:0005576">
    <property type="term" value="C:extracellular region"/>
    <property type="evidence" value="ECO:0007669"/>
    <property type="project" value="UniProtKB-SubCell"/>
</dbReference>
<keyword evidence="8" id="KW-0597">Phosphoprotein</keyword>
<dbReference type="PROSITE" id="PS50110">
    <property type="entry name" value="RESPONSE_REGULATORY"/>
    <property type="match status" value="1"/>
</dbReference>
<evidence type="ECO:0000313" key="12">
    <source>
        <dbReference type="Proteomes" id="UP001190700"/>
    </source>
</evidence>
<reference evidence="11 12" key="1">
    <citation type="journal article" date="2015" name="Genome Biol. Evol.">
        <title>Comparative Genomics of a Bacterivorous Green Alga Reveals Evolutionary Causalities and Consequences of Phago-Mixotrophic Mode of Nutrition.</title>
        <authorList>
            <person name="Burns J.A."/>
            <person name="Paasch A."/>
            <person name="Narechania A."/>
            <person name="Kim E."/>
        </authorList>
    </citation>
    <scope>NUCLEOTIDE SEQUENCE [LARGE SCALE GENOMIC DNA]</scope>
    <source>
        <strain evidence="11 12">PLY_AMNH</strain>
    </source>
</reference>
<dbReference type="EMBL" id="LGRX02025914">
    <property type="protein sequence ID" value="KAK3251654.1"/>
    <property type="molecule type" value="Genomic_DNA"/>
</dbReference>
<dbReference type="Pfam" id="PF02415">
    <property type="entry name" value="Chlam_PMP"/>
    <property type="match status" value="1"/>
</dbReference>
<dbReference type="InterPro" id="IPR003368">
    <property type="entry name" value="POMP_repeat"/>
</dbReference>
<dbReference type="SUPFAM" id="SSF51126">
    <property type="entry name" value="Pectin lyase-like"/>
    <property type="match status" value="2"/>
</dbReference>
<evidence type="ECO:0000256" key="5">
    <source>
        <dbReference type="ARBA" id="ARBA00022729"/>
    </source>
</evidence>
<dbReference type="InterPro" id="IPR001789">
    <property type="entry name" value="Sig_transdc_resp-reg_receiver"/>
</dbReference>
<evidence type="ECO:0000256" key="2">
    <source>
        <dbReference type="ARBA" id="ARBA00004442"/>
    </source>
</evidence>
<organism evidence="11 12">
    <name type="scientific">Cymbomonas tetramitiformis</name>
    <dbReference type="NCBI Taxonomy" id="36881"/>
    <lineage>
        <taxon>Eukaryota</taxon>
        <taxon>Viridiplantae</taxon>
        <taxon>Chlorophyta</taxon>
        <taxon>Pyramimonadophyceae</taxon>
        <taxon>Pyramimonadales</taxon>
        <taxon>Pyramimonadaceae</taxon>
        <taxon>Cymbomonas</taxon>
    </lineage>
</organism>
<dbReference type="InterPro" id="IPR011006">
    <property type="entry name" value="CheY-like_superfamily"/>
</dbReference>
<sequence length="1597" mass="173275">MAALIEAPRASLTNPSSIDLKTSQAPGLDFPRIADVSISGDSSWRAGNSPVDNTPVLETGKLRRRSTLETSMNTSILQMDAYNGQLVSLWHYTGGCQLNTVPVQRLLSWRFNGTHLEVTGLTSQVSSGEYVVSLVRVQDDSPDGLDTYRGFMFFPKAGWRFPAELTLLSGSALQPTCGGHGVCQVAETTEDSQVIPLETLESCHCDNGYYSTHRNLVEECTYGDVSAAVRYVRPGSDDSGLGSFTDPYGNILYAIEQTTPRANISQIGVEDIRVLSLLPGLYFATTNPMVYIPAVSSVNSITSTNGSDVTILDCQKQARGFIMDSARFTLIGLTLRNCWTPLPNETVLPPSSLCEADLVQGCEFWESCGGAISINRGKSVYLKDMQFESNFASLVGSVVCVNFASVERNTLPTTIDVEDSVFHNNTCRYGGGVFATSHDFSSLSLKRSTFTNNQAVYGGVVFVNVPGDNVEIEIDGCRFEGNWAAIGGAVFVTSGAQVSIRQSMFDSNRAWPSPDFLDQMPWVPPLINNPDDVDLTTGIAQNFGLGGALELRESHLEVTDTHFMNCSGSRGAAVSLKGMPRRGINYEPNLMNRVTFTNNSAAVRGAALYVSELSLVVLQSTCLGNGAAIGGAILAHGSDTVVSVMHTSFVDNYATVHGGATAVEDDAIMELNGVIVTSNSGEYYAGGLYCGDESSVNIDASLFTENSVGVAGNGGAIALAQSCRMAVMSTQLLRNTAGISGGAVYVRQRANVQIDLFSTVILSNHAGDQGGGISTSDSEYVQIALTNVTFRRNSCERKGGGAAISSGLLQCMNCDVADNVAPYASGFMSTNLRLEISTGYTQGTMQGSSGEVLSLLTVNVVDDYLNSVKETYFPVLTVQSNASEVIGNQAHILRGTAAFDALTVRETPGSSVELHISWSPDYDDSISHPVQHYRFPVHLRQCVTPEGLSEDLLSCEDCGESNGYSIDPDEPCQYCARDEVVSGTTCNPLEKDGLSETTLMFITITGSLVGTALLLFSLRVAWQQIQLKRMIRLQKRQKEASERRALLAQIQLQNSQLQSQKREYSIKKKHQEFIDHQVKNKFAAVWFFMDTLLPLTAIQSPRMRSKQGKQLMESTGMDSISGGYDKSGTLDVLLDVDEDTKEMLLKCKTEMADGLKMCYEQHITNEITEGRYSRQVVPCDLRDLLEITCAHEIMHWWVDEDVPTRIETDVGLVSAILKIAYNNAVRFGGPELPTLSCHMVKHDGISSKKLELSLFNSLEHGKSFDQLGSQLPDIAITHESFTSVQDMAALINAQTDCQVDENGIRFSLIIDTQECKKSGGHDNTLKASMKSHSPLLKAWTNLGSHEPFKIKRDAADTLAPASLIGDDKQEDGLAQARCASTSTVGGHVIHYDTALVMPAASPVVDGAKLLVAPTSMESNDDGGDELTSSIESHTCGEANDPPMDISATISRELPEGLIYAVAEDNALMRAMLKKYIMNKLKGSSNSLFAGESKEEILNFVNHVLSMNPLPDIIILDQKLDDPRKIGGPSVMLGTDIIWMLKSREYPGVLIIRSANDSQADIDHYLESGVDGILKKRYTGPETTACLAEIWFNKHPVE</sequence>
<dbReference type="SUPFAM" id="SSF52172">
    <property type="entry name" value="CheY-like"/>
    <property type="match status" value="1"/>
</dbReference>
<dbReference type="InterPro" id="IPR011050">
    <property type="entry name" value="Pectin_lyase_fold/virulence"/>
</dbReference>
<accession>A0AAE0CCE5</accession>
<feature type="transmembrane region" description="Helical" evidence="9">
    <location>
        <begin position="999"/>
        <end position="1022"/>
    </location>
</feature>
<keyword evidence="9" id="KW-1133">Transmembrane helix</keyword>
<gene>
    <name evidence="11" type="ORF">CYMTET_39014</name>
</gene>
<proteinExistence type="predicted"/>
<comment type="caution">
    <text evidence="11">The sequence shown here is derived from an EMBL/GenBank/DDBJ whole genome shotgun (WGS) entry which is preliminary data.</text>
</comment>
<evidence type="ECO:0000256" key="3">
    <source>
        <dbReference type="ARBA" id="ARBA00004613"/>
    </source>
</evidence>